<organism evidence="2 3">
    <name type="scientific">Tanacetum coccineum</name>
    <dbReference type="NCBI Taxonomy" id="301880"/>
    <lineage>
        <taxon>Eukaryota</taxon>
        <taxon>Viridiplantae</taxon>
        <taxon>Streptophyta</taxon>
        <taxon>Embryophyta</taxon>
        <taxon>Tracheophyta</taxon>
        <taxon>Spermatophyta</taxon>
        <taxon>Magnoliopsida</taxon>
        <taxon>eudicotyledons</taxon>
        <taxon>Gunneridae</taxon>
        <taxon>Pentapetalae</taxon>
        <taxon>asterids</taxon>
        <taxon>campanulids</taxon>
        <taxon>Asterales</taxon>
        <taxon>Asteraceae</taxon>
        <taxon>Asteroideae</taxon>
        <taxon>Anthemideae</taxon>
        <taxon>Anthemidinae</taxon>
        <taxon>Tanacetum</taxon>
    </lineage>
</organism>
<feature type="compositionally biased region" description="Basic and acidic residues" evidence="1">
    <location>
        <begin position="1"/>
        <end position="11"/>
    </location>
</feature>
<dbReference type="Proteomes" id="UP001151760">
    <property type="component" value="Unassembled WGS sequence"/>
</dbReference>
<evidence type="ECO:0000313" key="3">
    <source>
        <dbReference type="Proteomes" id="UP001151760"/>
    </source>
</evidence>
<feature type="compositionally biased region" description="Low complexity" evidence="1">
    <location>
        <begin position="87"/>
        <end position="98"/>
    </location>
</feature>
<sequence>MVTESLEHAVLAKESSQPKSTYEVVASLIEFELKKILIDKMDESESYLTDKDKDKDPSAGSDRGLKKRKTNKDAEPTKGPKTKESKSGSSKGTKSQSKSSRKSIQEKEPEFEVADSDMPQYQEENLGNDDEEPKGKVASKRDWFTKPKQPQEPNDPDWNVSRTLQKGPTQSWLITLASSTNKPLKTLDELMSTPIDFFAYIMNGLKITNLTQETLLGPAFSLFTRHTYQFR</sequence>
<protein>
    <submittedName>
        <fullName evidence="2">Uncharacterized protein</fullName>
    </submittedName>
</protein>
<feature type="region of interest" description="Disordered" evidence="1">
    <location>
        <begin position="42"/>
        <end position="160"/>
    </location>
</feature>
<feature type="compositionally biased region" description="Basic and acidic residues" evidence="1">
    <location>
        <begin position="42"/>
        <end position="57"/>
    </location>
</feature>
<accession>A0ABQ4ZR20</accession>
<name>A0ABQ4ZR20_9ASTR</name>
<proteinExistence type="predicted"/>
<feature type="region of interest" description="Disordered" evidence="1">
    <location>
        <begin position="1"/>
        <end position="21"/>
    </location>
</feature>
<feature type="compositionally biased region" description="Basic and acidic residues" evidence="1">
    <location>
        <begin position="71"/>
        <end position="86"/>
    </location>
</feature>
<feature type="compositionally biased region" description="Basic and acidic residues" evidence="1">
    <location>
        <begin position="133"/>
        <end position="145"/>
    </location>
</feature>
<keyword evidence="3" id="KW-1185">Reference proteome</keyword>
<comment type="caution">
    <text evidence="2">The sequence shown here is derived from an EMBL/GenBank/DDBJ whole genome shotgun (WGS) entry which is preliminary data.</text>
</comment>
<reference evidence="2" key="2">
    <citation type="submission" date="2022-01" db="EMBL/GenBank/DDBJ databases">
        <authorList>
            <person name="Yamashiro T."/>
            <person name="Shiraishi A."/>
            <person name="Satake H."/>
            <person name="Nakayama K."/>
        </authorList>
    </citation>
    <scope>NUCLEOTIDE SEQUENCE</scope>
</reference>
<dbReference type="EMBL" id="BQNB010011577">
    <property type="protein sequence ID" value="GJS92375.1"/>
    <property type="molecule type" value="Genomic_DNA"/>
</dbReference>
<gene>
    <name evidence="2" type="ORF">Tco_0799343</name>
</gene>
<evidence type="ECO:0000256" key="1">
    <source>
        <dbReference type="SAM" id="MobiDB-lite"/>
    </source>
</evidence>
<evidence type="ECO:0000313" key="2">
    <source>
        <dbReference type="EMBL" id="GJS92375.1"/>
    </source>
</evidence>
<reference evidence="2" key="1">
    <citation type="journal article" date="2022" name="Int. J. Mol. Sci.">
        <title>Draft Genome of Tanacetum Coccineum: Genomic Comparison of Closely Related Tanacetum-Family Plants.</title>
        <authorList>
            <person name="Yamashiro T."/>
            <person name="Shiraishi A."/>
            <person name="Nakayama K."/>
            <person name="Satake H."/>
        </authorList>
    </citation>
    <scope>NUCLEOTIDE SEQUENCE</scope>
</reference>